<feature type="compositionally biased region" description="Low complexity" evidence="5">
    <location>
        <begin position="241"/>
        <end position="261"/>
    </location>
</feature>
<dbReference type="Proteomes" id="UP001628179">
    <property type="component" value="Unassembled WGS sequence"/>
</dbReference>
<gene>
    <name evidence="7" type="ORF">MFIFM68171_04493</name>
</gene>
<organism evidence="7 8">
    <name type="scientific">Madurella fahalii</name>
    <dbReference type="NCBI Taxonomy" id="1157608"/>
    <lineage>
        <taxon>Eukaryota</taxon>
        <taxon>Fungi</taxon>
        <taxon>Dikarya</taxon>
        <taxon>Ascomycota</taxon>
        <taxon>Pezizomycotina</taxon>
        <taxon>Sordariomycetes</taxon>
        <taxon>Sordariomycetidae</taxon>
        <taxon>Sordariales</taxon>
        <taxon>Sordariales incertae sedis</taxon>
        <taxon>Madurella</taxon>
    </lineage>
</organism>
<evidence type="ECO:0000256" key="5">
    <source>
        <dbReference type="SAM" id="MobiDB-lite"/>
    </source>
</evidence>
<feature type="compositionally biased region" description="Polar residues" evidence="5">
    <location>
        <begin position="438"/>
        <end position="447"/>
    </location>
</feature>
<evidence type="ECO:0000256" key="1">
    <source>
        <dbReference type="ARBA" id="ARBA00004167"/>
    </source>
</evidence>
<dbReference type="EMBL" id="BAAFSV010000002">
    <property type="protein sequence ID" value="GAB1314283.1"/>
    <property type="molecule type" value="Genomic_DNA"/>
</dbReference>
<keyword evidence="2 6" id="KW-0812">Transmembrane</keyword>
<sequence>MTNQVDAGGPSLLQARKTRQHQHQHQHLHNHQHLHCRLHSHTEARQPQGGDSAAPHIRSPPPSDNLHERQVVVVQTVSVVHYVDASGAVTSVSTIRSDPVTPSLLGIPPGVTAVLSAVGDALPSVSLSGLLPDLNDGAPSTTASAQTESSVPVSASPETLTSAPFSSSSAFPTLSTGIFNSSSTHIPSLFSNSTVGLFSNTTKTAFSSTFSSKTSSSSSTPLTTTNTFDVATLAVAPGSDATAGAGSPAAAPATPEPTADSGPGLTPATRNAVVGGVVGSVAGIAIIVLALLYLLKWRKQHARGIMLLGDGDSTAHGRGLTYGTSPGGGRGGMMERAAVFAVPAALAKLTGNKQSVGTPAASATQEKGFYRVSGRKLISVLESGGDGYSDPSDSIGGGTSYYRDSQAFLDSSNLQPLQLGSPMRPQSGVPVFRDGPQRTATHGQAPSPSGHRPSAFPTTLPVPDALGRSFASRDGSRGSGSRFTEDT</sequence>
<comment type="caution">
    <text evidence="7">The sequence shown here is derived from an EMBL/GenBank/DDBJ whole genome shotgun (WGS) entry which is preliminary data.</text>
</comment>
<keyword evidence="8" id="KW-1185">Reference proteome</keyword>
<dbReference type="InterPro" id="IPR051694">
    <property type="entry name" value="Immunoregulatory_rcpt-like"/>
</dbReference>
<comment type="subcellular location">
    <subcellularLocation>
        <location evidence="1">Membrane</location>
        <topology evidence="1">Single-pass membrane protein</topology>
    </subcellularLocation>
</comment>
<reference evidence="7 8" key="1">
    <citation type="submission" date="2024-09" db="EMBL/GenBank/DDBJ databases">
        <title>Itraconazole resistance in Madurella fahalii resulting from another homologue of gene encoding cytochrome P450 14-alpha sterol demethylase (CYP51).</title>
        <authorList>
            <person name="Yoshioka I."/>
            <person name="Fahal A.H."/>
            <person name="Kaneko S."/>
            <person name="Yaguchi T."/>
        </authorList>
    </citation>
    <scope>NUCLEOTIDE SEQUENCE [LARGE SCALE GENOMIC DNA]</scope>
    <source>
        <strain evidence="7 8">IFM 68171</strain>
    </source>
</reference>
<evidence type="ECO:0000313" key="8">
    <source>
        <dbReference type="Proteomes" id="UP001628179"/>
    </source>
</evidence>
<evidence type="ECO:0000256" key="6">
    <source>
        <dbReference type="SAM" id="Phobius"/>
    </source>
</evidence>
<evidence type="ECO:0000256" key="3">
    <source>
        <dbReference type="ARBA" id="ARBA00022989"/>
    </source>
</evidence>
<feature type="compositionally biased region" description="Basic residues" evidence="5">
    <location>
        <begin position="16"/>
        <end position="39"/>
    </location>
</feature>
<dbReference type="PANTHER" id="PTHR15549">
    <property type="entry name" value="PAIRED IMMUNOGLOBULIN-LIKE TYPE 2 RECEPTOR"/>
    <property type="match status" value="1"/>
</dbReference>
<feature type="region of interest" description="Disordered" evidence="5">
    <location>
        <begin position="16"/>
        <end position="66"/>
    </location>
</feature>
<name>A0ABQ0G937_9PEZI</name>
<feature type="region of interest" description="Disordered" evidence="5">
    <location>
        <begin position="241"/>
        <end position="265"/>
    </location>
</feature>
<accession>A0ABQ0G937</accession>
<feature type="compositionally biased region" description="Low complexity" evidence="5">
    <location>
        <begin position="159"/>
        <end position="169"/>
    </location>
</feature>
<proteinExistence type="predicted"/>
<protein>
    <submittedName>
        <fullName evidence="7">Uncharacterized protein</fullName>
    </submittedName>
</protein>
<feature type="region of interest" description="Disordered" evidence="5">
    <location>
        <begin position="137"/>
        <end position="169"/>
    </location>
</feature>
<evidence type="ECO:0000313" key="7">
    <source>
        <dbReference type="EMBL" id="GAB1314283.1"/>
    </source>
</evidence>
<keyword evidence="4 6" id="KW-0472">Membrane</keyword>
<feature type="region of interest" description="Disordered" evidence="5">
    <location>
        <begin position="415"/>
        <end position="487"/>
    </location>
</feature>
<feature type="compositionally biased region" description="Polar residues" evidence="5">
    <location>
        <begin position="138"/>
        <end position="158"/>
    </location>
</feature>
<dbReference type="RefSeq" id="XP_070916014.1">
    <property type="nucleotide sequence ID" value="XM_071059913.1"/>
</dbReference>
<evidence type="ECO:0000256" key="2">
    <source>
        <dbReference type="ARBA" id="ARBA00022692"/>
    </source>
</evidence>
<evidence type="ECO:0000256" key="4">
    <source>
        <dbReference type="ARBA" id="ARBA00023136"/>
    </source>
</evidence>
<keyword evidence="3 6" id="KW-1133">Transmembrane helix</keyword>
<dbReference type="GeneID" id="98175236"/>
<feature type="transmembrane region" description="Helical" evidence="6">
    <location>
        <begin position="273"/>
        <end position="295"/>
    </location>
</feature>